<keyword evidence="1" id="KW-0805">Transcription regulation</keyword>
<dbReference type="PANTHER" id="PTHR30146">
    <property type="entry name" value="LACI-RELATED TRANSCRIPTIONAL REPRESSOR"/>
    <property type="match status" value="1"/>
</dbReference>
<evidence type="ECO:0000256" key="2">
    <source>
        <dbReference type="ARBA" id="ARBA00023125"/>
    </source>
</evidence>
<feature type="region of interest" description="Disordered" evidence="4">
    <location>
        <begin position="385"/>
        <end position="428"/>
    </location>
</feature>
<protein>
    <submittedName>
        <fullName evidence="6">Substrate-binding domain-containing protein</fullName>
    </submittedName>
</protein>
<dbReference type="SUPFAM" id="SSF53822">
    <property type="entry name" value="Periplasmic binding protein-like I"/>
    <property type="match status" value="1"/>
</dbReference>
<dbReference type="InterPro" id="IPR028082">
    <property type="entry name" value="Peripla_BP_I"/>
</dbReference>
<dbReference type="RefSeq" id="WP_397405455.1">
    <property type="nucleotide sequence ID" value="NZ_JBIRYI010000009.1"/>
</dbReference>
<evidence type="ECO:0000256" key="4">
    <source>
        <dbReference type="SAM" id="MobiDB-lite"/>
    </source>
</evidence>
<evidence type="ECO:0000256" key="3">
    <source>
        <dbReference type="ARBA" id="ARBA00023163"/>
    </source>
</evidence>
<dbReference type="InterPro" id="IPR046335">
    <property type="entry name" value="LacI/GalR-like_sensor"/>
</dbReference>
<dbReference type="Proteomes" id="UP001611580">
    <property type="component" value="Unassembled WGS sequence"/>
</dbReference>
<dbReference type="Gene3D" id="3.40.50.2300">
    <property type="match status" value="2"/>
</dbReference>
<dbReference type="InterPro" id="IPR035965">
    <property type="entry name" value="PAS-like_dom_sf"/>
</dbReference>
<sequence length="794" mass="83769">MLIGKRRYVIGVLSPVVGGYYFGRVLAGIARTVRPEGHRVVAVQTYPADLEREQFPDRPPGTAAVSLGQLDGVIVITSAVNEATLLRIEADGTPVVLVSERTTSIDAPVVTPDNEGGTRAAVEHLIAHGHREIGFLGSLRQADIVERHAAYVATLTAHGITPRPEWLYRTADNQEASAATVAQAVMSGRGLPTTATVAATDRNAIGFSRVLRARGLSLPGDQAIVGFDHSEAGARVRPRLASVDPHHDQVGELAVSLLLARIRGERVAGQHLSRSTLVTRESCGCLDARAGTLLEGLPAQEGSTAWRRFGEVARATFDGAEARLGPGADLDSWMRGVQRLFRAAAALGQPPTQATLTGLAESTRVLRPHPEALEQLIPALRSVEEEFREQVRTGQAPTGPGDEPAPPARQAAGQAGTAGTGAAGTGAAGTGTAGTGAAGAAGVPRAPSRAARARAVTRTATDVLVALSAGCTQTLLARSGQLERTITDQYELDLDLLHADGRAIRALTWLPRGHRSPATLALWTDTEGVPVSAGASGATSGPPSGPVDAARTLEIVGTTATSRQATALVGRRMPVGTFPPPALSGEGVVFVVPVTFGQSDWGMLAIGGGVDTRATSSRDKYDHWAAMVAVALDREDRLTSLQRQRAALAEAADRERALVLDLRTEVERNALVQDVALEGTWDWDIATGQVFYSRTWRALVGLPDDAACTGIEEWTGRVHPEDVRSVQIAIARQLAGATDPLDLEHRLLAADGREMWVRCRATTVTDDAGVRARMIGVLIDVTGMPARERRGVAR</sequence>
<dbReference type="CDD" id="cd00130">
    <property type="entry name" value="PAS"/>
    <property type="match status" value="1"/>
</dbReference>
<keyword evidence="2" id="KW-0238">DNA-binding</keyword>
<dbReference type="Pfam" id="PF08447">
    <property type="entry name" value="PAS_3"/>
    <property type="match status" value="1"/>
</dbReference>
<dbReference type="InterPro" id="IPR000014">
    <property type="entry name" value="PAS"/>
</dbReference>
<gene>
    <name evidence="6" type="ORF">ACH47X_15265</name>
</gene>
<feature type="compositionally biased region" description="Gly residues" evidence="4">
    <location>
        <begin position="416"/>
        <end position="428"/>
    </location>
</feature>
<accession>A0ABW7XL75</accession>
<reference evidence="6 7" key="1">
    <citation type="submission" date="2024-10" db="EMBL/GenBank/DDBJ databases">
        <title>The Natural Products Discovery Center: Release of the First 8490 Sequenced Strains for Exploring Actinobacteria Biosynthetic Diversity.</title>
        <authorList>
            <person name="Kalkreuter E."/>
            <person name="Kautsar S.A."/>
            <person name="Yang D."/>
            <person name="Bader C.D."/>
            <person name="Teijaro C.N."/>
            <person name="Fluegel L."/>
            <person name="Davis C.M."/>
            <person name="Simpson J.R."/>
            <person name="Lauterbach L."/>
            <person name="Steele A.D."/>
            <person name="Gui C."/>
            <person name="Meng S."/>
            <person name="Li G."/>
            <person name="Viehrig K."/>
            <person name="Ye F."/>
            <person name="Su P."/>
            <person name="Kiefer A.F."/>
            <person name="Nichols A."/>
            <person name="Cepeda A.J."/>
            <person name="Yan W."/>
            <person name="Fan B."/>
            <person name="Jiang Y."/>
            <person name="Adhikari A."/>
            <person name="Zheng C.-J."/>
            <person name="Schuster L."/>
            <person name="Cowan T.M."/>
            <person name="Smanski M.J."/>
            <person name="Chevrette M.G."/>
            <person name="De Carvalho L.P.S."/>
            <person name="Shen B."/>
        </authorList>
    </citation>
    <scope>NUCLEOTIDE SEQUENCE [LARGE SCALE GENOMIC DNA]</scope>
    <source>
        <strain evidence="6 7">NPDC019481</strain>
    </source>
</reference>
<dbReference type="Gene3D" id="3.30.450.20">
    <property type="entry name" value="PAS domain"/>
    <property type="match status" value="1"/>
</dbReference>
<dbReference type="PROSITE" id="PS50113">
    <property type="entry name" value="PAC"/>
    <property type="match status" value="1"/>
</dbReference>
<proteinExistence type="predicted"/>
<dbReference type="CDD" id="cd06267">
    <property type="entry name" value="PBP1_LacI_sugar_binding-like"/>
    <property type="match status" value="1"/>
</dbReference>
<keyword evidence="7" id="KW-1185">Reference proteome</keyword>
<dbReference type="InterPro" id="IPR000700">
    <property type="entry name" value="PAS-assoc_C"/>
</dbReference>
<keyword evidence="3" id="KW-0804">Transcription</keyword>
<evidence type="ECO:0000313" key="7">
    <source>
        <dbReference type="Proteomes" id="UP001611580"/>
    </source>
</evidence>
<dbReference type="InterPro" id="IPR013655">
    <property type="entry name" value="PAS_fold_3"/>
</dbReference>
<feature type="domain" description="PAC" evidence="5">
    <location>
        <begin position="741"/>
        <end position="793"/>
    </location>
</feature>
<organism evidence="6 7">
    <name type="scientific">Promicromonospora kroppenstedtii</name>
    <dbReference type="NCBI Taxonomy" id="440482"/>
    <lineage>
        <taxon>Bacteria</taxon>
        <taxon>Bacillati</taxon>
        <taxon>Actinomycetota</taxon>
        <taxon>Actinomycetes</taxon>
        <taxon>Micrococcales</taxon>
        <taxon>Promicromonosporaceae</taxon>
        <taxon>Promicromonospora</taxon>
    </lineage>
</organism>
<dbReference type="EMBL" id="JBIRYI010000009">
    <property type="protein sequence ID" value="MFI2488274.1"/>
    <property type="molecule type" value="Genomic_DNA"/>
</dbReference>
<dbReference type="SUPFAM" id="SSF55785">
    <property type="entry name" value="PYP-like sensor domain (PAS domain)"/>
    <property type="match status" value="1"/>
</dbReference>
<dbReference type="PANTHER" id="PTHR30146:SF109">
    <property type="entry name" value="HTH-TYPE TRANSCRIPTIONAL REGULATOR GALS"/>
    <property type="match status" value="1"/>
</dbReference>
<dbReference type="Pfam" id="PF13377">
    <property type="entry name" value="Peripla_BP_3"/>
    <property type="match status" value="1"/>
</dbReference>
<comment type="caution">
    <text evidence="6">The sequence shown here is derived from an EMBL/GenBank/DDBJ whole genome shotgun (WGS) entry which is preliminary data.</text>
</comment>
<evidence type="ECO:0000256" key="1">
    <source>
        <dbReference type="ARBA" id="ARBA00023015"/>
    </source>
</evidence>
<evidence type="ECO:0000313" key="6">
    <source>
        <dbReference type="EMBL" id="MFI2488274.1"/>
    </source>
</evidence>
<evidence type="ECO:0000259" key="5">
    <source>
        <dbReference type="PROSITE" id="PS50113"/>
    </source>
</evidence>
<name>A0ABW7XL75_9MICO</name>